<dbReference type="Proteomes" id="UP000003704">
    <property type="component" value="Unassembled WGS sequence"/>
</dbReference>
<dbReference type="EMBL" id="AKGD01000001">
    <property type="protein sequence ID" value="EIT71148.1"/>
    <property type="molecule type" value="Genomic_DNA"/>
</dbReference>
<keyword evidence="4" id="KW-1185">Reference proteome</keyword>
<organism evidence="3 4">
    <name type="scientific">Hydrocarboniphaga effusa AP103</name>
    <dbReference type="NCBI Taxonomy" id="1172194"/>
    <lineage>
        <taxon>Bacteria</taxon>
        <taxon>Pseudomonadati</taxon>
        <taxon>Pseudomonadota</taxon>
        <taxon>Gammaproteobacteria</taxon>
        <taxon>Nevskiales</taxon>
        <taxon>Nevskiaceae</taxon>
        <taxon>Hydrocarboniphaga</taxon>
    </lineage>
</organism>
<comment type="caution">
    <text evidence="3">The sequence shown here is derived from an EMBL/GenBank/DDBJ whole genome shotgun (WGS) entry which is preliminary data.</text>
</comment>
<dbReference type="STRING" id="1172194.WQQ_12850"/>
<evidence type="ECO:0000313" key="4">
    <source>
        <dbReference type="Proteomes" id="UP000003704"/>
    </source>
</evidence>
<protein>
    <submittedName>
        <fullName evidence="3">Uncharacterized protein</fullName>
    </submittedName>
</protein>
<reference evidence="3 4" key="1">
    <citation type="journal article" date="2012" name="J. Bacteriol.">
        <title>Genome Sequence of n-Alkane-Degrading Hydrocarboniphaga effusa Strain AP103T (ATCC BAA-332T).</title>
        <authorList>
            <person name="Chang H.K."/>
            <person name="Zylstra G.J."/>
            <person name="Chae J.C."/>
        </authorList>
    </citation>
    <scope>NUCLEOTIDE SEQUENCE [LARGE SCALE GENOMIC DNA]</scope>
    <source>
        <strain evidence="3 4">AP103</strain>
    </source>
</reference>
<gene>
    <name evidence="3" type="ORF">WQQ_12850</name>
</gene>
<name>I8TC04_9GAMM</name>
<proteinExistence type="predicted"/>
<dbReference type="AlphaFoldDB" id="I8TC04"/>
<sequence>MEPIRTPKRDLPAPRSGTREWLPYLAVLFGLMVAAIGVVHLHESGWRITIGKPTHDTAVATSPVRTIYACYDGQTGKLLYEQTEPCASGAASASRPAMTRPAYESASPAMRPPPAAADRSNPNQALLDAADARYRREVESARRAGSEQDRQRYSAQLAAAQATAVQVQQCRRLCESMADLHARMRKGYSARQSVYFHERQNLLFKRMQEQDCRACMD</sequence>
<evidence type="ECO:0000256" key="1">
    <source>
        <dbReference type="SAM" id="MobiDB-lite"/>
    </source>
</evidence>
<feature type="region of interest" description="Disordered" evidence="1">
    <location>
        <begin position="91"/>
        <end position="122"/>
    </location>
</feature>
<keyword evidence="2" id="KW-1133">Transmembrane helix</keyword>
<feature type="transmembrane region" description="Helical" evidence="2">
    <location>
        <begin position="21"/>
        <end position="41"/>
    </location>
</feature>
<evidence type="ECO:0000256" key="2">
    <source>
        <dbReference type="SAM" id="Phobius"/>
    </source>
</evidence>
<keyword evidence="2" id="KW-0812">Transmembrane</keyword>
<keyword evidence="2" id="KW-0472">Membrane</keyword>
<accession>I8TC04</accession>
<evidence type="ECO:0000313" key="3">
    <source>
        <dbReference type="EMBL" id="EIT71148.1"/>
    </source>
</evidence>
<dbReference type="RefSeq" id="WP_007184239.1">
    <property type="nucleotide sequence ID" value="NZ_AKGD01000001.1"/>
</dbReference>